<sequence length="99" mass="11307">MAKTKNGSIIKLRFGSDEMRKEGEPRLLSSLWVLLNPSQNLPQLIMPPSSYDTRLSGSILLLSSFFHFVRASLLYLNCSLYSHLSLTVSLLLFWAYVRQ</sequence>
<dbReference type="EMBL" id="JBBNAG010000011">
    <property type="protein sequence ID" value="KAK9094157.1"/>
    <property type="molecule type" value="Genomic_DNA"/>
</dbReference>
<keyword evidence="1" id="KW-0472">Membrane</keyword>
<evidence type="ECO:0000313" key="2">
    <source>
        <dbReference type="EMBL" id="KAK9094157.1"/>
    </source>
</evidence>
<dbReference type="AlphaFoldDB" id="A0AAP0ENU2"/>
<accession>A0AAP0ENU2</accession>
<feature type="transmembrane region" description="Helical" evidence="1">
    <location>
        <begin position="80"/>
        <end position="97"/>
    </location>
</feature>
<keyword evidence="1" id="KW-1133">Transmembrane helix</keyword>
<keyword evidence="3" id="KW-1185">Reference proteome</keyword>
<evidence type="ECO:0000313" key="3">
    <source>
        <dbReference type="Proteomes" id="UP001419268"/>
    </source>
</evidence>
<comment type="caution">
    <text evidence="2">The sequence shown here is derived from an EMBL/GenBank/DDBJ whole genome shotgun (WGS) entry which is preliminary data.</text>
</comment>
<proteinExistence type="predicted"/>
<keyword evidence="1" id="KW-0812">Transmembrane</keyword>
<reference evidence="2 3" key="1">
    <citation type="submission" date="2024-01" db="EMBL/GenBank/DDBJ databases">
        <title>Genome assemblies of Stephania.</title>
        <authorList>
            <person name="Yang L."/>
        </authorList>
    </citation>
    <scope>NUCLEOTIDE SEQUENCE [LARGE SCALE GENOMIC DNA]</scope>
    <source>
        <strain evidence="2">JXDWG</strain>
        <tissue evidence="2">Leaf</tissue>
    </source>
</reference>
<organism evidence="2 3">
    <name type="scientific">Stephania cephalantha</name>
    <dbReference type="NCBI Taxonomy" id="152367"/>
    <lineage>
        <taxon>Eukaryota</taxon>
        <taxon>Viridiplantae</taxon>
        <taxon>Streptophyta</taxon>
        <taxon>Embryophyta</taxon>
        <taxon>Tracheophyta</taxon>
        <taxon>Spermatophyta</taxon>
        <taxon>Magnoliopsida</taxon>
        <taxon>Ranunculales</taxon>
        <taxon>Menispermaceae</taxon>
        <taxon>Menispermoideae</taxon>
        <taxon>Cissampelideae</taxon>
        <taxon>Stephania</taxon>
    </lineage>
</organism>
<gene>
    <name evidence="2" type="ORF">Scep_025626</name>
</gene>
<protein>
    <submittedName>
        <fullName evidence="2">Uncharacterized protein</fullName>
    </submittedName>
</protein>
<name>A0AAP0ENU2_9MAGN</name>
<dbReference type="Proteomes" id="UP001419268">
    <property type="component" value="Unassembled WGS sequence"/>
</dbReference>
<evidence type="ECO:0000256" key="1">
    <source>
        <dbReference type="SAM" id="Phobius"/>
    </source>
</evidence>